<dbReference type="AlphaFoldDB" id="A9WGQ7"/>
<keyword evidence="2" id="KW-1185">Reference proteome</keyword>
<proteinExistence type="predicted"/>
<dbReference type="EnsemblBacteria" id="ABY36223">
    <property type="protein sequence ID" value="ABY36223"/>
    <property type="gene ID" value="Caur_3024"/>
</dbReference>
<reference evidence="2" key="1">
    <citation type="journal article" date="2011" name="BMC Genomics">
        <title>Complete genome sequence of the filamentous anoxygenic phototrophic bacterium Chloroflexus aurantiacus.</title>
        <authorList>
            <person name="Tang K.H."/>
            <person name="Barry K."/>
            <person name="Chertkov O."/>
            <person name="Dalin E."/>
            <person name="Han C.S."/>
            <person name="Hauser L.J."/>
            <person name="Honchak B.M."/>
            <person name="Karbach L.E."/>
            <person name="Land M.L."/>
            <person name="Lapidus A."/>
            <person name="Larimer F.W."/>
            <person name="Mikhailova N."/>
            <person name="Pitluck S."/>
            <person name="Pierson B.K."/>
            <person name="Blankenship R.E."/>
        </authorList>
    </citation>
    <scope>NUCLEOTIDE SEQUENCE [LARGE SCALE GENOMIC DNA]</scope>
    <source>
        <strain evidence="2">ATCC 29366 / DSM 635 / J-10-fl</strain>
    </source>
</reference>
<dbReference type="HOGENOM" id="CLU_789227_0_0_0"/>
<dbReference type="PATRIC" id="fig|324602.8.peg.3425"/>
<sequence length="353" mass="39132">MSRFGALLPACQPLLRGGLPHQSLAQAAQLICRYQPQTPAWPLPPPRTLADTPFALAAQGLPGIQIDIERDRLMVDQAILEQEATKVSLAYLRGDTQPAALTGSAYTALEEILRRLNAEDRQPLLLKYETIGPVSLSLALTDDHERPLAYDPGWREIILQFCSLRVIWQHEQVQGYADHRLAMIEEPFLDALSTPLCPLTWEDGLDMLNRFLADLPSWRGIFLSGHVRWSEILHLPVDVIGLHVTEQLDSLLKATSALTEFLTDGGCLAWGIIPTEHRQIDTATATDLRDQVLKGMQQVAETTGVALHIVQQQSFLSFTGSLSYMSPAYAEQALQLCSETAHLMQQAISVSNQ</sequence>
<protein>
    <submittedName>
        <fullName evidence="1">Uncharacterized protein</fullName>
    </submittedName>
</protein>
<name>A9WGQ7_CHLAA</name>
<dbReference type="KEGG" id="cau:Caur_3024"/>
<evidence type="ECO:0000313" key="2">
    <source>
        <dbReference type="Proteomes" id="UP000002008"/>
    </source>
</evidence>
<gene>
    <name evidence="1" type="ordered locus">Caur_3024</name>
</gene>
<dbReference type="eggNOG" id="COG0620">
    <property type="taxonomic scope" value="Bacteria"/>
</dbReference>
<dbReference type="InParanoid" id="A9WGQ7"/>
<dbReference type="Proteomes" id="UP000002008">
    <property type="component" value="Chromosome"/>
</dbReference>
<dbReference type="RefSeq" id="WP_012258876.1">
    <property type="nucleotide sequence ID" value="NC_010175.1"/>
</dbReference>
<dbReference type="EMBL" id="CP000909">
    <property type="protein sequence ID" value="ABY36223.1"/>
    <property type="molecule type" value="Genomic_DNA"/>
</dbReference>
<evidence type="ECO:0000313" key="1">
    <source>
        <dbReference type="EMBL" id="ABY36223.1"/>
    </source>
</evidence>
<accession>A9WGQ7</accession>
<organism evidence="1 2">
    <name type="scientific">Chloroflexus aurantiacus (strain ATCC 29366 / DSM 635 / J-10-fl)</name>
    <dbReference type="NCBI Taxonomy" id="324602"/>
    <lineage>
        <taxon>Bacteria</taxon>
        <taxon>Bacillati</taxon>
        <taxon>Chloroflexota</taxon>
        <taxon>Chloroflexia</taxon>
        <taxon>Chloroflexales</taxon>
        <taxon>Chloroflexineae</taxon>
        <taxon>Chloroflexaceae</taxon>
        <taxon>Chloroflexus</taxon>
    </lineage>
</organism>
<dbReference type="STRING" id="324602.Caur_3024"/>